<dbReference type="InterPro" id="IPR050700">
    <property type="entry name" value="YIM1/Zinc_Alcohol_DH_Fams"/>
</dbReference>
<dbReference type="PANTHER" id="PTHR11695">
    <property type="entry name" value="ALCOHOL DEHYDROGENASE RELATED"/>
    <property type="match status" value="1"/>
</dbReference>
<dbReference type="AlphaFoldDB" id="A0A150SMM4"/>
<dbReference type="GO" id="GO:0016491">
    <property type="term" value="F:oxidoreductase activity"/>
    <property type="evidence" value="ECO:0007669"/>
    <property type="project" value="InterPro"/>
</dbReference>
<evidence type="ECO:0000259" key="1">
    <source>
        <dbReference type="SMART" id="SM00829"/>
    </source>
</evidence>
<evidence type="ECO:0000313" key="2">
    <source>
        <dbReference type="EMBL" id="KYF93660.1"/>
    </source>
</evidence>
<reference evidence="2 3" key="1">
    <citation type="submission" date="2014-02" db="EMBL/GenBank/DDBJ databases">
        <title>The small core and large imbalanced accessory genome model reveals a collaborative survival strategy of Sorangium cellulosum strains in nature.</title>
        <authorList>
            <person name="Han K."/>
            <person name="Peng R."/>
            <person name="Blom J."/>
            <person name="Li Y.-Z."/>
        </authorList>
    </citation>
    <scope>NUCLEOTIDE SEQUENCE [LARGE SCALE GENOMIC DNA]</scope>
    <source>
        <strain evidence="2 3">So0011-07</strain>
    </source>
</reference>
<proteinExistence type="predicted"/>
<dbReference type="InterPro" id="IPR036291">
    <property type="entry name" value="NAD(P)-bd_dom_sf"/>
</dbReference>
<feature type="domain" description="Enoyl reductase (ER)" evidence="1">
    <location>
        <begin position="10"/>
        <end position="312"/>
    </location>
</feature>
<dbReference type="CDD" id="cd08267">
    <property type="entry name" value="MDR1"/>
    <property type="match status" value="1"/>
</dbReference>
<dbReference type="Pfam" id="PF08240">
    <property type="entry name" value="ADH_N"/>
    <property type="match status" value="1"/>
</dbReference>
<dbReference type="Pfam" id="PF13602">
    <property type="entry name" value="ADH_zinc_N_2"/>
    <property type="match status" value="1"/>
</dbReference>
<dbReference type="SMART" id="SM00829">
    <property type="entry name" value="PKS_ER"/>
    <property type="match status" value="1"/>
</dbReference>
<protein>
    <recommendedName>
        <fullName evidence="1">Enoyl reductase (ER) domain-containing protein</fullName>
    </recommendedName>
</protein>
<dbReference type="InterPro" id="IPR011032">
    <property type="entry name" value="GroES-like_sf"/>
</dbReference>
<dbReference type="InterPro" id="IPR013154">
    <property type="entry name" value="ADH-like_N"/>
</dbReference>
<dbReference type="Gene3D" id="3.90.180.10">
    <property type="entry name" value="Medium-chain alcohol dehydrogenases, catalytic domain"/>
    <property type="match status" value="1"/>
</dbReference>
<dbReference type="InterPro" id="IPR020843">
    <property type="entry name" value="ER"/>
</dbReference>
<dbReference type="EMBL" id="JEMB01000796">
    <property type="protein sequence ID" value="KYF93660.1"/>
    <property type="molecule type" value="Genomic_DNA"/>
</dbReference>
<dbReference type="Gene3D" id="3.40.50.720">
    <property type="entry name" value="NAD(P)-binding Rossmann-like Domain"/>
    <property type="match status" value="1"/>
</dbReference>
<dbReference type="SUPFAM" id="SSF50129">
    <property type="entry name" value="GroES-like"/>
    <property type="match status" value="1"/>
</dbReference>
<evidence type="ECO:0000313" key="3">
    <source>
        <dbReference type="Proteomes" id="UP000075635"/>
    </source>
</evidence>
<dbReference type="Proteomes" id="UP000075635">
    <property type="component" value="Unassembled WGS sequence"/>
</dbReference>
<accession>A0A150SMM4</accession>
<organism evidence="2 3">
    <name type="scientific">Sorangium cellulosum</name>
    <name type="common">Polyangium cellulosum</name>
    <dbReference type="NCBI Taxonomy" id="56"/>
    <lineage>
        <taxon>Bacteria</taxon>
        <taxon>Pseudomonadati</taxon>
        <taxon>Myxococcota</taxon>
        <taxon>Polyangia</taxon>
        <taxon>Polyangiales</taxon>
        <taxon>Polyangiaceae</taxon>
        <taxon>Sorangium</taxon>
    </lineage>
</organism>
<dbReference type="SUPFAM" id="SSF51735">
    <property type="entry name" value="NAD(P)-binding Rossmann-fold domains"/>
    <property type="match status" value="1"/>
</dbReference>
<name>A0A150SMM4_SORCE</name>
<dbReference type="PANTHER" id="PTHR11695:SF648">
    <property type="entry name" value="ZINC-BINDING OXIDOREDUCTASE"/>
    <property type="match status" value="1"/>
</dbReference>
<gene>
    <name evidence="2" type="ORF">BE17_17565</name>
</gene>
<sequence>MKTITYARFGGPEVLALSDTAPPPPPREGRLLVRVHAVSLNPLDGKIRRGEARLLSGARFPKTPGIDFAGVVEGVGPGVVGFSVGDRVFGGLGSMKEGYLSELISVPARAAAKMPADLDFVGAASVAVVGLAALQALRDVGRVKAGARVLVNGCTGGIGLYALQLAKRMGAHVTGVCGTEGVALARDFGADAVVDYRRESITSSGQRFDVVLDLSTRLPFEAARVLLSERGTYVGFEPAPAQIVGAAVLNLFRAHKHRFLFAKATTSDLGELGRLIGSGELRLAPTQVFELAEFRRAFELAERGGVAGKIVIRLR</sequence>
<comment type="caution">
    <text evidence="2">The sequence shown here is derived from an EMBL/GenBank/DDBJ whole genome shotgun (WGS) entry which is preliminary data.</text>
</comment>